<keyword evidence="3" id="KW-0808">Transferase</keyword>
<keyword evidence="2" id="KW-0328">Glycosyltransferase</keyword>
<dbReference type="GO" id="GO:0016757">
    <property type="term" value="F:glycosyltransferase activity"/>
    <property type="evidence" value="ECO:0007669"/>
    <property type="project" value="UniProtKB-KW"/>
</dbReference>
<organism evidence="5 6">
    <name type="scientific">Candidatus Aphodomorpha intestinavium</name>
    <dbReference type="NCBI Taxonomy" id="2840672"/>
    <lineage>
        <taxon>Bacteria</taxon>
        <taxon>Bacillati</taxon>
        <taxon>Bacillota</taxon>
        <taxon>Clostridia</taxon>
        <taxon>Eubacteriales</taxon>
        <taxon>Candidatus Aphodomorpha</taxon>
    </lineage>
</organism>
<keyword evidence="4" id="KW-1133">Transmembrane helix</keyword>
<dbReference type="EMBL" id="DVNZ01000124">
    <property type="protein sequence ID" value="HIU94280.1"/>
    <property type="molecule type" value="Genomic_DNA"/>
</dbReference>
<dbReference type="PANTHER" id="PTHR43630">
    <property type="entry name" value="POLY-BETA-1,6-N-ACETYL-D-GLUCOSAMINE SYNTHASE"/>
    <property type="match status" value="1"/>
</dbReference>
<feature type="transmembrane region" description="Helical" evidence="4">
    <location>
        <begin position="345"/>
        <end position="365"/>
    </location>
</feature>
<evidence type="ECO:0000313" key="6">
    <source>
        <dbReference type="Proteomes" id="UP000824128"/>
    </source>
</evidence>
<evidence type="ECO:0000256" key="3">
    <source>
        <dbReference type="ARBA" id="ARBA00022679"/>
    </source>
</evidence>
<name>A0A9D1N3P1_9FIRM</name>
<feature type="transmembrane region" description="Helical" evidence="4">
    <location>
        <begin position="12"/>
        <end position="32"/>
    </location>
</feature>
<dbReference type="SUPFAM" id="SSF53448">
    <property type="entry name" value="Nucleotide-diphospho-sugar transferases"/>
    <property type="match status" value="1"/>
</dbReference>
<protein>
    <submittedName>
        <fullName evidence="5">Glycosyltransferase family 2 protein</fullName>
    </submittedName>
</protein>
<gene>
    <name evidence="5" type="ORF">IAD24_03895</name>
</gene>
<proteinExistence type="inferred from homology"/>
<comment type="similarity">
    <text evidence="1">Belongs to the glycosyltransferase 2 family.</text>
</comment>
<feature type="transmembrane region" description="Helical" evidence="4">
    <location>
        <begin position="377"/>
        <end position="398"/>
    </location>
</feature>
<comment type="caution">
    <text evidence="5">The sequence shown here is derived from an EMBL/GenBank/DDBJ whole genome shotgun (WGS) entry which is preliminary data.</text>
</comment>
<reference evidence="5" key="2">
    <citation type="journal article" date="2021" name="PeerJ">
        <title>Extensive microbial diversity within the chicken gut microbiome revealed by metagenomics and culture.</title>
        <authorList>
            <person name="Gilroy R."/>
            <person name="Ravi A."/>
            <person name="Getino M."/>
            <person name="Pursley I."/>
            <person name="Horton D.L."/>
            <person name="Alikhan N.F."/>
            <person name="Baker D."/>
            <person name="Gharbi K."/>
            <person name="Hall N."/>
            <person name="Watson M."/>
            <person name="Adriaenssens E.M."/>
            <person name="Foster-Nyarko E."/>
            <person name="Jarju S."/>
            <person name="Secka A."/>
            <person name="Antonio M."/>
            <person name="Oren A."/>
            <person name="Chaudhuri R.R."/>
            <person name="La Ragione R."/>
            <person name="Hildebrand F."/>
            <person name="Pallen M.J."/>
        </authorList>
    </citation>
    <scope>NUCLEOTIDE SEQUENCE</scope>
    <source>
        <strain evidence="5">ChiGjej2B2-16831</strain>
    </source>
</reference>
<keyword evidence="4" id="KW-0812">Transmembrane</keyword>
<keyword evidence="4" id="KW-0472">Membrane</keyword>
<evidence type="ECO:0000313" key="5">
    <source>
        <dbReference type="EMBL" id="HIU94280.1"/>
    </source>
</evidence>
<dbReference type="PANTHER" id="PTHR43630:SF1">
    <property type="entry name" value="POLY-BETA-1,6-N-ACETYL-D-GLUCOSAMINE SYNTHASE"/>
    <property type="match status" value="1"/>
</dbReference>
<evidence type="ECO:0000256" key="4">
    <source>
        <dbReference type="SAM" id="Phobius"/>
    </source>
</evidence>
<evidence type="ECO:0000256" key="2">
    <source>
        <dbReference type="ARBA" id="ARBA00022676"/>
    </source>
</evidence>
<accession>A0A9D1N3P1</accession>
<dbReference type="Proteomes" id="UP000824128">
    <property type="component" value="Unassembled WGS sequence"/>
</dbReference>
<evidence type="ECO:0000256" key="1">
    <source>
        <dbReference type="ARBA" id="ARBA00006739"/>
    </source>
</evidence>
<feature type="transmembrane region" description="Helical" evidence="4">
    <location>
        <begin position="298"/>
        <end position="325"/>
    </location>
</feature>
<reference evidence="5" key="1">
    <citation type="submission" date="2020-10" db="EMBL/GenBank/DDBJ databases">
        <authorList>
            <person name="Gilroy R."/>
        </authorList>
    </citation>
    <scope>NUCLEOTIDE SEQUENCE</scope>
    <source>
        <strain evidence="5">ChiGjej2B2-16831</strain>
    </source>
</reference>
<dbReference type="CDD" id="cd06438">
    <property type="entry name" value="EpsO_like"/>
    <property type="match status" value="1"/>
</dbReference>
<dbReference type="Gene3D" id="3.90.550.10">
    <property type="entry name" value="Spore Coat Polysaccharide Biosynthesis Protein SpsA, Chain A"/>
    <property type="match status" value="1"/>
</dbReference>
<sequence>MEVFTRINGVLSALLCLSFAYQIIYLLAALLVRERPLPQAAPRRYAALVCARNEEAVIGNLIDSLRAQRYPSSLLDVYVCADNCTDGTAACARAHGAAVVERFDTARVGKGYAIDHLLGWLRRTGAFSRYAGFFFFDADNLLHEDFVDQMNRTFSAGCRVVTSYRNSKNYGDNWITAGYSLWFLRDAQYMNRPRMLLGASSVVGGTGFLVAREVLEQLGGWPFHTLTEDTEFTADCVLRGERIGYCSRAVFYDEQPVRFAQSWRQRMRWARGFLQVLGRYGGRLLGGMLRGGRRGYACFDLLMSILPAIVLTLACALVSLAGALYGGLVLHAPVWPTLGAQLAGWFAGMYGTLLLAGALTLLTEWKRIYCPAVKKLLYLFTFPLFMMTYLPVSLAALFCRVEWKPIRHSVNKTLEQLRRAA</sequence>
<dbReference type="AlphaFoldDB" id="A0A9D1N3P1"/>
<dbReference type="Pfam" id="PF13641">
    <property type="entry name" value="Glyco_tranf_2_3"/>
    <property type="match status" value="1"/>
</dbReference>
<dbReference type="InterPro" id="IPR029044">
    <property type="entry name" value="Nucleotide-diphossugar_trans"/>
</dbReference>